<reference evidence="1" key="1">
    <citation type="submission" date="2017-07" db="EMBL/GenBank/DDBJ databases">
        <title>The cable genome - Insights into the physiology and evolution of filamentous bacteria capable of sulfide oxidation via long distance electron transfer.</title>
        <authorList>
            <person name="Thorup C."/>
            <person name="Bjerg J.T."/>
            <person name="Schreiber L."/>
            <person name="Nielsen L.P."/>
            <person name="Kjeldsen K.U."/>
            <person name="Boesen T."/>
            <person name="Boggild A."/>
            <person name="Meysman F."/>
            <person name="Geelhoed J."/>
            <person name="Schramm A."/>
        </authorList>
    </citation>
    <scope>NUCLEOTIDE SEQUENCE [LARGE SCALE GENOMIC DNA]</scope>
    <source>
        <strain evidence="1">GS</strain>
    </source>
</reference>
<evidence type="ECO:0000313" key="1">
    <source>
        <dbReference type="EMBL" id="TAA74010.1"/>
    </source>
</evidence>
<keyword evidence="2" id="KW-1185">Reference proteome</keyword>
<dbReference type="AlphaFoldDB" id="A0A521FZ39"/>
<dbReference type="Proteomes" id="UP000316238">
    <property type="component" value="Unassembled WGS sequence"/>
</dbReference>
<comment type="caution">
    <text evidence="1">The sequence shown here is derived from an EMBL/GenBank/DDBJ whole genome shotgun (WGS) entry which is preliminary data.</text>
</comment>
<dbReference type="EMBL" id="NQJD01000043">
    <property type="protein sequence ID" value="TAA74010.1"/>
    <property type="molecule type" value="Genomic_DNA"/>
</dbReference>
<gene>
    <name evidence="1" type="ORF">CDV28_1432</name>
</gene>
<organism evidence="1 2">
    <name type="scientific">Candidatus Electronema aureum</name>
    <dbReference type="NCBI Taxonomy" id="2005002"/>
    <lineage>
        <taxon>Bacteria</taxon>
        <taxon>Pseudomonadati</taxon>
        <taxon>Thermodesulfobacteriota</taxon>
        <taxon>Desulfobulbia</taxon>
        <taxon>Desulfobulbales</taxon>
        <taxon>Desulfobulbaceae</taxon>
        <taxon>Candidatus Electronema</taxon>
    </lineage>
</organism>
<protein>
    <submittedName>
        <fullName evidence="1">Uncharacterized protein</fullName>
    </submittedName>
</protein>
<evidence type="ECO:0000313" key="2">
    <source>
        <dbReference type="Proteomes" id="UP000316238"/>
    </source>
</evidence>
<proteinExistence type="predicted"/>
<sequence length="142" mass="15053">MRRDGFSDDLKTEVLYRRKLRTPLVIDRPSHHPDAGILSGAGTAPFAKITDGAASASLMLRIQAALDIGDGHIELMLLDMKEGGKTGAPVRVTANGTFTLNGWESAAVTSLSVAVEDFTGLAAFIRSGYAGRLVDVLDIRVG</sequence>
<accession>A0A521FZ39</accession>
<name>A0A521FZ39_9BACT</name>